<dbReference type="Gene3D" id="3.20.20.70">
    <property type="entry name" value="Aldolase class I"/>
    <property type="match status" value="1"/>
</dbReference>
<evidence type="ECO:0000256" key="15">
    <source>
        <dbReference type="PIRSR" id="PIRSR001365-1"/>
    </source>
</evidence>
<evidence type="ECO:0000256" key="4">
    <source>
        <dbReference type="ARBA" id="ARBA00011881"/>
    </source>
</evidence>
<evidence type="ECO:0000256" key="14">
    <source>
        <dbReference type="PIRNR" id="PIRNR001365"/>
    </source>
</evidence>
<evidence type="ECO:0000256" key="5">
    <source>
        <dbReference type="ARBA" id="ARBA00012215"/>
    </source>
</evidence>
<dbReference type="PANTHER" id="PTHR12128">
    <property type="entry name" value="DIHYDRODIPICOLINATE SYNTHASE"/>
    <property type="match status" value="1"/>
</dbReference>
<keyword evidence="8 14" id="KW-0456">Lyase</keyword>
<dbReference type="SUPFAM" id="SSF51569">
    <property type="entry name" value="Aldolase"/>
    <property type="match status" value="1"/>
</dbReference>
<keyword evidence="9" id="KW-0704">Schiff base</keyword>
<reference evidence="17 18" key="1">
    <citation type="submission" date="2019-01" db="EMBL/GenBank/DDBJ databases">
        <authorList>
            <person name="Sayadi A."/>
        </authorList>
    </citation>
    <scope>NUCLEOTIDE SEQUENCE [LARGE SCALE GENOMIC DNA]</scope>
</reference>
<organism evidence="17 18">
    <name type="scientific">Callosobruchus maculatus</name>
    <name type="common">Southern cowpea weevil</name>
    <name type="synonym">Pulse bruchid</name>
    <dbReference type="NCBI Taxonomy" id="64391"/>
    <lineage>
        <taxon>Eukaryota</taxon>
        <taxon>Metazoa</taxon>
        <taxon>Ecdysozoa</taxon>
        <taxon>Arthropoda</taxon>
        <taxon>Hexapoda</taxon>
        <taxon>Insecta</taxon>
        <taxon>Pterygota</taxon>
        <taxon>Neoptera</taxon>
        <taxon>Endopterygota</taxon>
        <taxon>Coleoptera</taxon>
        <taxon>Polyphaga</taxon>
        <taxon>Cucujiformia</taxon>
        <taxon>Chrysomeloidea</taxon>
        <taxon>Chrysomelidae</taxon>
        <taxon>Bruchinae</taxon>
        <taxon>Bruchini</taxon>
        <taxon>Callosobruchus</taxon>
    </lineage>
</organism>
<dbReference type="PIRSF" id="PIRSF001365">
    <property type="entry name" value="DHDPS"/>
    <property type="match status" value="1"/>
</dbReference>
<dbReference type="PROSITE" id="PS00665">
    <property type="entry name" value="DHDPS_1"/>
    <property type="match status" value="1"/>
</dbReference>
<dbReference type="GO" id="GO:0005975">
    <property type="term" value="P:carbohydrate metabolic process"/>
    <property type="evidence" value="ECO:0007669"/>
    <property type="project" value="UniProtKB-ARBA"/>
</dbReference>
<evidence type="ECO:0000256" key="13">
    <source>
        <dbReference type="ARBA" id="ARBA00033613"/>
    </source>
</evidence>
<dbReference type="Proteomes" id="UP000410492">
    <property type="component" value="Unassembled WGS sequence"/>
</dbReference>
<comment type="catalytic activity">
    <reaction evidence="13">
        <text>(4S)-4-hydroxy-2-oxoglutarate = glyoxylate + pyruvate</text>
        <dbReference type="Rhea" id="RHEA:35639"/>
        <dbReference type="ChEBI" id="CHEBI:15361"/>
        <dbReference type="ChEBI" id="CHEBI:36655"/>
        <dbReference type="ChEBI" id="CHEBI:71685"/>
        <dbReference type="EC" id="4.1.3.16"/>
    </reaction>
</comment>
<dbReference type="SMART" id="SM01130">
    <property type="entry name" value="DHDPS"/>
    <property type="match status" value="1"/>
</dbReference>
<dbReference type="EC" id="4.1.3.16" evidence="5"/>
<dbReference type="GO" id="GO:0008700">
    <property type="term" value="F:(R,S)-4-hydroxy-2-oxoglutarate aldolase activity"/>
    <property type="evidence" value="ECO:0007669"/>
    <property type="project" value="UniProtKB-EC"/>
</dbReference>
<dbReference type="PANTHER" id="PTHR12128:SF28">
    <property type="entry name" value="2-DEHYDRO-3-DEOXY-D-GLUCONATE ALDOLASE YAGE-RELATED"/>
    <property type="match status" value="1"/>
</dbReference>
<dbReference type="InterPro" id="IPR020625">
    <property type="entry name" value="Schiff_base-form_aldolases_AS"/>
</dbReference>
<dbReference type="PROSITE" id="PS00666">
    <property type="entry name" value="DHDPS_2"/>
    <property type="match status" value="1"/>
</dbReference>
<protein>
    <recommendedName>
        <fullName evidence="6">4-hydroxy-2-oxoglutarate aldolase, mitochondrial</fullName>
        <ecNumber evidence="5">4.1.3.16</ecNumber>
    </recommendedName>
    <alternativeName>
        <fullName evidence="11">Dihydrodipicolinate synthase-like</fullName>
    </alternativeName>
    <alternativeName>
        <fullName evidence="10">Probable 2-keto-4-hydroxyglutarate aldolase</fullName>
    </alternativeName>
</protein>
<dbReference type="InterPro" id="IPR002220">
    <property type="entry name" value="DapA-like"/>
</dbReference>
<evidence type="ECO:0000313" key="17">
    <source>
        <dbReference type="EMBL" id="VEN63479.1"/>
    </source>
</evidence>
<evidence type="ECO:0000256" key="10">
    <source>
        <dbReference type="ARBA" id="ARBA00030874"/>
    </source>
</evidence>
<feature type="binding site" evidence="16">
    <location>
        <position position="219"/>
    </location>
    <ligand>
        <name>pyruvate</name>
        <dbReference type="ChEBI" id="CHEBI:15361"/>
    </ligand>
</feature>
<dbReference type="FunFam" id="3.20.20.70:FF:000269">
    <property type="entry name" value="Putative 2-dehydro-3-deoxy-D-gluconate aldolase YagE"/>
    <property type="match status" value="1"/>
</dbReference>
<feature type="active site" description="Schiff-base intermediate with substrate" evidence="15">
    <location>
        <position position="174"/>
    </location>
</feature>
<accession>A0A653DTC9</accession>
<dbReference type="AlphaFoldDB" id="A0A653DTC9"/>
<comment type="function">
    <text evidence="1">Catalyzes the final step in the metabolic pathway of hydroxyproline.</text>
</comment>
<evidence type="ECO:0000256" key="16">
    <source>
        <dbReference type="PIRSR" id="PIRSR001365-2"/>
    </source>
</evidence>
<keyword evidence="7" id="KW-0963">Cytoplasm</keyword>
<sequence>MIQQGDLMPQSALFTGIIPPVSTIFTADGQLGKPGTAALIDDLIAAGVDGLFFLGSGGEFSQLSAEERKTIARFAIDHVDRRVPVLIGTGGTNARETIELSQHAQQAGADGIVVINPYYWKVSEANLIRYFEQVADSVTLPVILYNFPALTGQDLTPALVKTLADSRSNIVGIKDTIDSVAHLRSMIHTVKAAHPHFTVLCGYDDHLFNTLLLGGDGAISASGNFAPAGVAWRDKDVAKAAEYHQTLLQIPQMYQLDTPFVNVIKEAIVLCGRPISTHVLPPASALDEPRKAQLKTLLQQLKLC</sequence>
<evidence type="ECO:0000256" key="12">
    <source>
        <dbReference type="ARBA" id="ARBA00033610"/>
    </source>
</evidence>
<evidence type="ECO:0000256" key="8">
    <source>
        <dbReference type="ARBA" id="ARBA00023239"/>
    </source>
</evidence>
<comment type="subunit">
    <text evidence="4">Homotetramer.</text>
</comment>
<dbReference type="EMBL" id="CAACVG010014649">
    <property type="protein sequence ID" value="VEN63479.1"/>
    <property type="molecule type" value="Genomic_DNA"/>
</dbReference>
<gene>
    <name evidence="17" type="ORF">CALMAC_LOCUS20290</name>
</gene>
<dbReference type="CDD" id="cd00408">
    <property type="entry name" value="DHDPS-like"/>
    <property type="match status" value="1"/>
</dbReference>
<evidence type="ECO:0000256" key="6">
    <source>
        <dbReference type="ARBA" id="ARBA00018425"/>
    </source>
</evidence>
<dbReference type="GO" id="GO:0044282">
    <property type="term" value="P:small molecule catabolic process"/>
    <property type="evidence" value="ECO:0007669"/>
    <property type="project" value="UniProtKB-ARBA"/>
</dbReference>
<comment type="similarity">
    <text evidence="3 14">Belongs to the DapA family.</text>
</comment>
<keyword evidence="18" id="KW-1185">Reference proteome</keyword>
<dbReference type="Pfam" id="PF00701">
    <property type="entry name" value="DHDPS"/>
    <property type="match status" value="1"/>
</dbReference>
<evidence type="ECO:0000256" key="11">
    <source>
        <dbReference type="ARBA" id="ARBA00032879"/>
    </source>
</evidence>
<proteinExistence type="inferred from homology"/>
<dbReference type="InterPro" id="IPR020624">
    <property type="entry name" value="Schiff_base-form_aldolases_CS"/>
</dbReference>
<evidence type="ECO:0000256" key="7">
    <source>
        <dbReference type="ARBA" id="ARBA00022490"/>
    </source>
</evidence>
<dbReference type="GO" id="GO:0005829">
    <property type="term" value="C:cytosol"/>
    <property type="evidence" value="ECO:0007669"/>
    <property type="project" value="TreeGrafter"/>
</dbReference>
<evidence type="ECO:0000313" key="18">
    <source>
        <dbReference type="Proteomes" id="UP000410492"/>
    </source>
</evidence>
<dbReference type="PRINTS" id="PR00146">
    <property type="entry name" value="DHPICSNTHASE"/>
</dbReference>
<feature type="active site" description="Proton donor/acceptor" evidence="15">
    <location>
        <position position="145"/>
    </location>
</feature>
<dbReference type="OrthoDB" id="191315at2759"/>
<evidence type="ECO:0000256" key="2">
    <source>
        <dbReference type="ARBA" id="ARBA00004496"/>
    </source>
</evidence>
<dbReference type="InterPro" id="IPR013785">
    <property type="entry name" value="Aldolase_TIM"/>
</dbReference>
<name>A0A653DTC9_CALMS</name>
<comment type="subcellular location">
    <subcellularLocation>
        <location evidence="2">Cytoplasm</location>
    </subcellularLocation>
</comment>
<comment type="catalytic activity">
    <reaction evidence="12">
        <text>(4R)-4-hydroxy-2-oxoglutarate = glyoxylate + pyruvate</text>
        <dbReference type="Rhea" id="RHEA:30687"/>
        <dbReference type="ChEBI" id="CHEBI:15361"/>
        <dbReference type="ChEBI" id="CHEBI:36655"/>
        <dbReference type="ChEBI" id="CHEBI:62213"/>
        <dbReference type="EC" id="4.1.3.16"/>
    </reaction>
</comment>
<evidence type="ECO:0000256" key="1">
    <source>
        <dbReference type="ARBA" id="ARBA00002577"/>
    </source>
</evidence>
<evidence type="ECO:0000256" key="3">
    <source>
        <dbReference type="ARBA" id="ARBA00007592"/>
    </source>
</evidence>
<dbReference type="GO" id="GO:0032787">
    <property type="term" value="P:monocarboxylic acid metabolic process"/>
    <property type="evidence" value="ECO:0007669"/>
    <property type="project" value="UniProtKB-ARBA"/>
</dbReference>
<evidence type="ECO:0000256" key="9">
    <source>
        <dbReference type="ARBA" id="ARBA00023270"/>
    </source>
</evidence>